<sequence length="133" mass="14550">MGSFISFLIFECELSVVVASFFSREVVHLFAKADIMEMLGSWYPESQVLGSTGHKNVSKLLPINVPKASAFAIATPVLPLGDQPNHSSESPSFKSTLINVFPVPVKNSEKKNTIPISVYKEVHMLSRPVTVTS</sequence>
<keyword evidence="1" id="KW-0732">Signal</keyword>
<evidence type="ECO:0000313" key="3">
    <source>
        <dbReference type="Proteomes" id="UP000823775"/>
    </source>
</evidence>
<gene>
    <name evidence="2" type="ORF">HAX54_018416</name>
</gene>
<feature type="signal peptide" evidence="1">
    <location>
        <begin position="1"/>
        <end position="19"/>
    </location>
</feature>
<reference evidence="2 3" key="1">
    <citation type="journal article" date="2021" name="BMC Genomics">
        <title>Datura genome reveals duplications of psychoactive alkaloid biosynthetic genes and high mutation rate following tissue culture.</title>
        <authorList>
            <person name="Rajewski A."/>
            <person name="Carter-House D."/>
            <person name="Stajich J."/>
            <person name="Litt A."/>
        </authorList>
    </citation>
    <scope>NUCLEOTIDE SEQUENCE [LARGE SCALE GENOMIC DNA]</scope>
    <source>
        <strain evidence="2">AR-01</strain>
    </source>
</reference>
<proteinExistence type="predicted"/>
<name>A0ABS8S214_DATST</name>
<dbReference type="Proteomes" id="UP000823775">
    <property type="component" value="Unassembled WGS sequence"/>
</dbReference>
<dbReference type="EMBL" id="JACEIK010000225">
    <property type="protein sequence ID" value="MCD7452863.1"/>
    <property type="molecule type" value="Genomic_DNA"/>
</dbReference>
<protein>
    <submittedName>
        <fullName evidence="2">Uncharacterized protein</fullName>
    </submittedName>
</protein>
<evidence type="ECO:0000313" key="2">
    <source>
        <dbReference type="EMBL" id="MCD7452863.1"/>
    </source>
</evidence>
<keyword evidence="3" id="KW-1185">Reference proteome</keyword>
<feature type="chain" id="PRO_5047370547" evidence="1">
    <location>
        <begin position="20"/>
        <end position="133"/>
    </location>
</feature>
<comment type="caution">
    <text evidence="2">The sequence shown here is derived from an EMBL/GenBank/DDBJ whole genome shotgun (WGS) entry which is preliminary data.</text>
</comment>
<accession>A0ABS8S214</accession>
<evidence type="ECO:0000256" key="1">
    <source>
        <dbReference type="SAM" id="SignalP"/>
    </source>
</evidence>
<organism evidence="2 3">
    <name type="scientific">Datura stramonium</name>
    <name type="common">Jimsonweed</name>
    <name type="synonym">Common thornapple</name>
    <dbReference type="NCBI Taxonomy" id="4076"/>
    <lineage>
        <taxon>Eukaryota</taxon>
        <taxon>Viridiplantae</taxon>
        <taxon>Streptophyta</taxon>
        <taxon>Embryophyta</taxon>
        <taxon>Tracheophyta</taxon>
        <taxon>Spermatophyta</taxon>
        <taxon>Magnoliopsida</taxon>
        <taxon>eudicotyledons</taxon>
        <taxon>Gunneridae</taxon>
        <taxon>Pentapetalae</taxon>
        <taxon>asterids</taxon>
        <taxon>lamiids</taxon>
        <taxon>Solanales</taxon>
        <taxon>Solanaceae</taxon>
        <taxon>Solanoideae</taxon>
        <taxon>Datureae</taxon>
        <taxon>Datura</taxon>
    </lineage>
</organism>